<dbReference type="KEGG" id="bun:Bun01g_28060"/>
<sequence>MEYNMIKKIVAFIALAVYMQTALYAQENQNRTLINAALHGWEYEIRAGVSIGGTSPLPLPVEIRSIDAYNPTLALMLEGNAIKWLGKTKKWGVITGVRLETKNMITKATVKNYGMEIIGNDGNRLKGNWTGGVKTKVRNAYITVPVLGAYKINSRLRAKAGAYVSYLMDEEFSGYVYEGYLREGNPTGKKVNFSDGAIATYDFSDDLRKFAWGVQAGVDWRAFKHLSVFADLTWGLNDIFKKDFNTITFAMYPIYLNVGFGYAF</sequence>
<proteinExistence type="predicted"/>
<organism evidence="3 4">
    <name type="scientific">Bacteroides uniformis</name>
    <dbReference type="NCBI Taxonomy" id="820"/>
    <lineage>
        <taxon>Bacteria</taxon>
        <taxon>Pseudomonadati</taxon>
        <taxon>Bacteroidota</taxon>
        <taxon>Bacteroidia</taxon>
        <taxon>Bacteroidales</taxon>
        <taxon>Bacteroidaceae</taxon>
        <taxon>Bacteroides</taxon>
    </lineage>
</organism>
<dbReference type="InterPro" id="IPR036709">
    <property type="entry name" value="Autotransporte_beta_dom_sf"/>
</dbReference>
<dbReference type="InterPro" id="IPR025665">
    <property type="entry name" value="Beta-barrel_OMP_2"/>
</dbReference>
<evidence type="ECO:0000313" key="4">
    <source>
        <dbReference type="Proteomes" id="UP000095419"/>
    </source>
</evidence>
<evidence type="ECO:0000313" key="3">
    <source>
        <dbReference type="EMBL" id="CUP23209.1"/>
    </source>
</evidence>
<dbReference type="EMBL" id="CYZF01000010">
    <property type="protein sequence ID" value="CUP23209.1"/>
    <property type="molecule type" value="Genomic_DNA"/>
</dbReference>
<dbReference type="Proteomes" id="UP000320533">
    <property type="component" value="Chromosome"/>
</dbReference>
<reference evidence="3 4" key="1">
    <citation type="submission" date="2015-09" db="EMBL/GenBank/DDBJ databases">
        <authorList>
            <consortium name="Pathogen Informatics"/>
        </authorList>
    </citation>
    <scope>NUCLEOTIDE SEQUENCE [LARGE SCALE GENOMIC DNA]</scope>
    <source>
        <strain evidence="3 4">2789STDY5608791</strain>
    </source>
</reference>
<dbReference type="SUPFAM" id="SSF103515">
    <property type="entry name" value="Autotransporter"/>
    <property type="match status" value="1"/>
</dbReference>
<dbReference type="Pfam" id="PF13568">
    <property type="entry name" value="OMP_b-brl_2"/>
    <property type="match status" value="1"/>
</dbReference>
<dbReference type="AlphaFoldDB" id="A0A174LNX7"/>
<evidence type="ECO:0000313" key="5">
    <source>
        <dbReference type="Proteomes" id="UP000320533"/>
    </source>
</evidence>
<dbReference type="Proteomes" id="UP000095419">
    <property type="component" value="Unassembled WGS sequence"/>
</dbReference>
<protein>
    <submittedName>
        <fullName evidence="2">Membrane protein</fullName>
    </submittedName>
</protein>
<accession>A0A174LNX7</accession>
<gene>
    <name evidence="2" type="ORF">Bun01g_28060</name>
    <name evidence="3" type="ORF">ERS417307_03314</name>
</gene>
<evidence type="ECO:0000259" key="1">
    <source>
        <dbReference type="Pfam" id="PF13568"/>
    </source>
</evidence>
<feature type="domain" description="Outer membrane protein beta-barrel" evidence="1">
    <location>
        <begin position="25"/>
        <end position="240"/>
    </location>
</feature>
<dbReference type="EMBL" id="AP019724">
    <property type="protein sequence ID" value="BBK88436.1"/>
    <property type="molecule type" value="Genomic_DNA"/>
</dbReference>
<reference evidence="2 5" key="2">
    <citation type="submission" date="2019-06" db="EMBL/GenBank/DDBJ databases">
        <title>Complete genome sequence of Bacteroides uniformis NBRC 113350.</title>
        <authorList>
            <person name="Miura T."/>
            <person name="Furukawa M."/>
            <person name="Shimamura M."/>
            <person name="Ohyama Y."/>
            <person name="Yamazoe A."/>
            <person name="Kawasaki H."/>
        </authorList>
    </citation>
    <scope>NUCLEOTIDE SEQUENCE [LARGE SCALE GENOMIC DNA]</scope>
    <source>
        <strain evidence="2 5">NBRC 113350</strain>
    </source>
</reference>
<name>A0A174LNX7_BACUN</name>
<evidence type="ECO:0000313" key="2">
    <source>
        <dbReference type="EMBL" id="BBK88436.1"/>
    </source>
</evidence>